<keyword evidence="7 13" id="KW-1133">Transmembrane helix</keyword>
<dbReference type="GO" id="GO:0000287">
    <property type="term" value="F:magnesium ion binding"/>
    <property type="evidence" value="ECO:0007669"/>
    <property type="project" value="TreeGrafter"/>
</dbReference>
<feature type="region of interest" description="Disordered" evidence="12">
    <location>
        <begin position="110"/>
        <end position="139"/>
    </location>
</feature>
<dbReference type="EMBL" id="AWOR01000060">
    <property type="protein sequence ID" value="KGH27486.1"/>
    <property type="molecule type" value="Genomic_DNA"/>
</dbReference>
<dbReference type="FunFam" id="1.20.58.340:FF:000004">
    <property type="entry name" value="Magnesium transport protein CorA"/>
    <property type="match status" value="1"/>
</dbReference>
<dbReference type="Pfam" id="PF01544">
    <property type="entry name" value="CorA"/>
    <property type="match status" value="1"/>
</dbReference>
<evidence type="ECO:0000256" key="12">
    <source>
        <dbReference type="SAM" id="MobiDB-lite"/>
    </source>
</evidence>
<evidence type="ECO:0000256" key="9">
    <source>
        <dbReference type="ARBA" id="ARBA00023136"/>
    </source>
</evidence>
<evidence type="ECO:0000256" key="7">
    <source>
        <dbReference type="ARBA" id="ARBA00022989"/>
    </source>
</evidence>
<evidence type="ECO:0000256" key="1">
    <source>
        <dbReference type="ARBA" id="ARBA00004651"/>
    </source>
</evidence>
<comment type="caution">
    <text evidence="14">The sequence shown here is derived from an EMBL/GenBank/DDBJ whole genome shotgun (WGS) entry which is preliminary data.</text>
</comment>
<dbReference type="Gene3D" id="1.20.58.340">
    <property type="entry name" value="Magnesium transport protein CorA, transmembrane region"/>
    <property type="match status" value="2"/>
</dbReference>
<reference evidence="14 15" key="1">
    <citation type="submission" date="2013-09" db="EMBL/GenBank/DDBJ databases">
        <title>High correlation between genotypes and phenotypes of environmental bacteria Comamonas testosteroni strains.</title>
        <authorList>
            <person name="Liu L."/>
            <person name="Zhu W."/>
            <person name="Xia X."/>
            <person name="Xu B."/>
            <person name="Luo M."/>
            <person name="Wang G."/>
        </authorList>
    </citation>
    <scope>NUCLEOTIDE SEQUENCE [LARGE SCALE GENOMIC DNA]</scope>
    <source>
        <strain evidence="14 15">JL40</strain>
    </source>
</reference>
<evidence type="ECO:0000313" key="15">
    <source>
        <dbReference type="Proteomes" id="UP000029553"/>
    </source>
</evidence>
<dbReference type="SUPFAM" id="SSF144083">
    <property type="entry name" value="Magnesium transport protein CorA, transmembrane region"/>
    <property type="match status" value="1"/>
</dbReference>
<feature type="transmembrane region" description="Helical" evidence="13">
    <location>
        <begin position="370"/>
        <end position="389"/>
    </location>
</feature>
<organism evidence="14 15">
    <name type="scientific">Comamonas testosteroni</name>
    <name type="common">Pseudomonas testosteroni</name>
    <dbReference type="NCBI Taxonomy" id="285"/>
    <lineage>
        <taxon>Bacteria</taxon>
        <taxon>Pseudomonadati</taxon>
        <taxon>Pseudomonadota</taxon>
        <taxon>Betaproteobacteria</taxon>
        <taxon>Burkholderiales</taxon>
        <taxon>Comamonadaceae</taxon>
        <taxon>Comamonas</taxon>
    </lineage>
</organism>
<keyword evidence="9 13" id="KW-0472">Membrane</keyword>
<dbReference type="GO" id="GO:0015087">
    <property type="term" value="F:cobalt ion transmembrane transporter activity"/>
    <property type="evidence" value="ECO:0007669"/>
    <property type="project" value="TreeGrafter"/>
</dbReference>
<evidence type="ECO:0000256" key="8">
    <source>
        <dbReference type="ARBA" id="ARBA00023065"/>
    </source>
</evidence>
<keyword evidence="4" id="KW-1003">Cell membrane</keyword>
<evidence type="ECO:0000256" key="11">
    <source>
        <dbReference type="ARBA" id="ARBA00045497"/>
    </source>
</evidence>
<evidence type="ECO:0000256" key="3">
    <source>
        <dbReference type="ARBA" id="ARBA00022448"/>
    </source>
</evidence>
<comment type="similarity">
    <text evidence="2">Belongs to the CorA metal ion transporter (MIT) (TC 1.A.35) family.</text>
</comment>
<dbReference type="PANTHER" id="PTHR46494:SF1">
    <property type="entry name" value="CORA FAMILY METAL ION TRANSPORTER (EUROFUNG)"/>
    <property type="match status" value="1"/>
</dbReference>
<accession>A0A096FAT8</accession>
<sequence length="402" mass="44983">MRVLHISPLYAQPVDGLPTQAATTGFYWVSCTRSELEAQLPAIQTMLARLGGSALVDLHVSDLLNPAIPSNYDYTSVYDVLVFRRLANAHLPPLNGSHATASPAVAAPLGPPAVMTGTGSAASSAPPPSHNPAHSGQREAPVLQRVETQPVGFALYDQILLSVHPDGCFVLENFWQRLISGPAKTDGRQVSAKMPVEPADLMLRMVNGMVDGYLDLRRTLTRQIDHWQMALLKPNKRFSNWASVLDVRLALHQLDEICEDQRAAVQDWTEALEGWPPEHTPARQHERELLRVRSRDVLEHIERVTHHIHRMEQSAETAVQMHFSAQSNRANDIMRTLTTVTAIFLPLNLIAGIFGMNFEFIPLVHKKDGFIWALVAMVIITVVLVAYFWRRRYLESEDRETP</sequence>
<dbReference type="PANTHER" id="PTHR46494">
    <property type="entry name" value="CORA FAMILY METAL ION TRANSPORTER (EUROFUNG)"/>
    <property type="match status" value="1"/>
</dbReference>
<evidence type="ECO:0000256" key="13">
    <source>
        <dbReference type="SAM" id="Phobius"/>
    </source>
</evidence>
<gene>
    <name evidence="14" type="ORF">P353_18455</name>
</gene>
<dbReference type="InterPro" id="IPR045861">
    <property type="entry name" value="CorA_cytoplasmic_dom"/>
</dbReference>
<feature type="transmembrane region" description="Helical" evidence="13">
    <location>
        <begin position="337"/>
        <end position="358"/>
    </location>
</feature>
<keyword evidence="6" id="KW-0460">Magnesium</keyword>
<dbReference type="GO" id="GO:0050897">
    <property type="term" value="F:cobalt ion binding"/>
    <property type="evidence" value="ECO:0007669"/>
    <property type="project" value="TreeGrafter"/>
</dbReference>
<comment type="function">
    <text evidence="11">Mediates influx of magnesium ions. Alternates between open and closed states. Activated by low cytoplasmic Mg(2+) levels. Inactive when cytoplasmic Mg(2+) levels are high.</text>
</comment>
<keyword evidence="5 13" id="KW-0812">Transmembrane</keyword>
<dbReference type="Proteomes" id="UP000029553">
    <property type="component" value="Unassembled WGS sequence"/>
</dbReference>
<dbReference type="SUPFAM" id="SSF143865">
    <property type="entry name" value="CorA soluble domain-like"/>
    <property type="match status" value="1"/>
</dbReference>
<evidence type="ECO:0000256" key="10">
    <source>
        <dbReference type="ARBA" id="ARBA00034269"/>
    </source>
</evidence>
<evidence type="ECO:0000256" key="2">
    <source>
        <dbReference type="ARBA" id="ARBA00009765"/>
    </source>
</evidence>
<comment type="subcellular location">
    <subcellularLocation>
        <location evidence="1">Cell membrane</location>
        <topology evidence="1">Multi-pass membrane protein</topology>
    </subcellularLocation>
</comment>
<comment type="catalytic activity">
    <reaction evidence="10">
        <text>Mg(2+)(in) = Mg(2+)(out)</text>
        <dbReference type="Rhea" id="RHEA:29827"/>
        <dbReference type="ChEBI" id="CHEBI:18420"/>
    </reaction>
</comment>
<dbReference type="RefSeq" id="WP_034372346.1">
    <property type="nucleotide sequence ID" value="NZ_AWOR01000060.1"/>
</dbReference>
<proteinExistence type="inferred from homology"/>
<evidence type="ECO:0000256" key="4">
    <source>
        <dbReference type="ARBA" id="ARBA00022475"/>
    </source>
</evidence>
<dbReference type="InterPro" id="IPR002523">
    <property type="entry name" value="MgTranspt_CorA/ZnTranspt_ZntB"/>
</dbReference>
<keyword evidence="8" id="KW-0406">Ion transport</keyword>
<name>A0A096FAT8_COMTE</name>
<evidence type="ECO:0000256" key="5">
    <source>
        <dbReference type="ARBA" id="ARBA00022692"/>
    </source>
</evidence>
<dbReference type="CDD" id="cd12822">
    <property type="entry name" value="TmCorA-like"/>
    <property type="match status" value="1"/>
</dbReference>
<dbReference type="GO" id="GO:0005886">
    <property type="term" value="C:plasma membrane"/>
    <property type="evidence" value="ECO:0007669"/>
    <property type="project" value="UniProtKB-SubCell"/>
</dbReference>
<evidence type="ECO:0000313" key="14">
    <source>
        <dbReference type="EMBL" id="KGH27486.1"/>
    </source>
</evidence>
<keyword evidence="3" id="KW-0813">Transport</keyword>
<dbReference type="GO" id="GO:0015095">
    <property type="term" value="F:magnesium ion transmembrane transporter activity"/>
    <property type="evidence" value="ECO:0007669"/>
    <property type="project" value="TreeGrafter"/>
</dbReference>
<dbReference type="InterPro" id="IPR045863">
    <property type="entry name" value="CorA_TM1_TM2"/>
</dbReference>
<dbReference type="AlphaFoldDB" id="A0A096FAT8"/>
<protein>
    <submittedName>
        <fullName evidence="14">Magnesium transporter CorA</fullName>
    </submittedName>
</protein>
<evidence type="ECO:0000256" key="6">
    <source>
        <dbReference type="ARBA" id="ARBA00022842"/>
    </source>
</evidence>